<feature type="compositionally biased region" description="Low complexity" evidence="3">
    <location>
        <begin position="234"/>
        <end position="247"/>
    </location>
</feature>
<evidence type="ECO:0000256" key="1">
    <source>
        <dbReference type="ARBA" id="ARBA00022737"/>
    </source>
</evidence>
<dbReference type="SMART" id="SM00185">
    <property type="entry name" value="ARM"/>
    <property type="match status" value="5"/>
</dbReference>
<evidence type="ECO:0000256" key="2">
    <source>
        <dbReference type="PROSITE-ProRule" id="PRU00259"/>
    </source>
</evidence>
<feature type="compositionally biased region" description="Polar residues" evidence="3">
    <location>
        <begin position="81"/>
        <end position="90"/>
    </location>
</feature>
<evidence type="ECO:0000313" key="4">
    <source>
        <dbReference type="EMBL" id="VEU36031.1"/>
    </source>
</evidence>
<keyword evidence="1" id="KW-0677">Repeat</keyword>
<dbReference type="InterPro" id="IPR011989">
    <property type="entry name" value="ARM-like"/>
</dbReference>
<feature type="compositionally biased region" description="Polar residues" evidence="3">
    <location>
        <begin position="260"/>
        <end position="274"/>
    </location>
</feature>
<dbReference type="InterPro" id="IPR000225">
    <property type="entry name" value="Armadillo"/>
</dbReference>
<feature type="compositionally biased region" description="Polar residues" evidence="3">
    <location>
        <begin position="162"/>
        <end position="175"/>
    </location>
</feature>
<dbReference type="Proteomes" id="UP000291116">
    <property type="component" value="Unassembled WGS sequence"/>
</dbReference>
<feature type="repeat" description="ARM" evidence="2">
    <location>
        <begin position="815"/>
        <end position="859"/>
    </location>
</feature>
<dbReference type="PROSITE" id="PS50176">
    <property type="entry name" value="ARM_REPEAT"/>
    <property type="match status" value="1"/>
</dbReference>
<dbReference type="Gene3D" id="1.25.10.10">
    <property type="entry name" value="Leucine-rich Repeat Variant"/>
    <property type="match status" value="1"/>
</dbReference>
<feature type="compositionally biased region" description="Basic and acidic residues" evidence="3">
    <location>
        <begin position="393"/>
        <end position="402"/>
    </location>
</feature>
<dbReference type="OrthoDB" id="49336at2759"/>
<sequence length="1063" mass="114920">MNYLGSDFNSSGSVIAKEELRAARTKRGECVTCGRKCFRKKLFKIVPLDVQGKVLNGRCLNCKPLQPKDISVSSLKLKANASSYPDLQSPSPNPNGVGRSLGRNDSHNRGLVSARMHKKSNSRNFLLKHSQPSNHHLRHHLQDHLRKCQSNKEVTEAVLGGTRNQYQPARTNSTPLAHVNRENTGSNGNVAANTVVNTNNTNNQHGSTHSNTTANTALTTRPSIASASLNVATSNSSTRSLGSSSSSNVAAGTKRPPLTPCNSNGSSRSLATSASKKRTSQPKEITWTPPAPLDEEGVAKTTNDNTTETNESENNAVRRPPTRLSSLKSICSSASNRTSPPTREDLERAALTLMAAQQHGVAGADELYDIFDGVANSSRSPGNQIEDEDDDEGDRKEPTTPRDEDEDREIVILGSDTDVPETISASTSQENDENEVFPSDRQRILNRGGAFQPRCGHGNSRPGIGTNVYTSSSRTLSSMSSIGEEDHLLVPKSSQPLPQSPQHQLGRMESFSRIRSSRTLGSLSTIEVIDEEESEFDMQSSLGDTSNGSVSISAPTHGHPTNENGIAFEEEDECLDHRDSASMSSKTGDGLCNPFKEQLNFLRECSDSPQQTQKAMEILSETSDDENGIEELDLYGMEIIVTSMESHGDVRDVQLWGCRTVWNLSSSSPRARHNLTRAGAANAITQAMNKFLETGEDLQEWAITAISNLAIDAQNTKYLIGKGDDAVEAIITGMGYHSAMTGVQQKGCEALMNLASHDDPSLRLKIMEKGAGEAILFNSMAMHADDSTVQESALLAVRNLCTNCNENQMKFLDLGVVDPILSAMQKHRRVRSVQKAGAGAISILAGNNYEGKTVIEDNGGIVLILRAILDHSKNSIDSGDSGMIEWCTRAMMVLAVDFVCESNDSDTVRATVAVDTVVDALCNAPDEKNAQKLSLAIAAVITTMESHESIPIVQETGCAILGGLSELFEEGVATNTAQTKMDIVDSGALDAINMAMVLHKSEQRVQERACSLLLSLAIEENHTAMQAAVGVRLLQDVARNHPEQCKDPVEKMMRLFGVEETIA</sequence>
<feature type="region of interest" description="Disordered" evidence="3">
    <location>
        <begin position="373"/>
        <end position="437"/>
    </location>
</feature>
<reference evidence="4 5" key="1">
    <citation type="submission" date="2019-01" db="EMBL/GenBank/DDBJ databases">
        <authorList>
            <person name="Ferrante I. M."/>
        </authorList>
    </citation>
    <scope>NUCLEOTIDE SEQUENCE [LARGE SCALE GENOMIC DNA]</scope>
    <source>
        <strain evidence="4 5">B856</strain>
    </source>
</reference>
<dbReference type="SUPFAM" id="SSF48371">
    <property type="entry name" value="ARM repeat"/>
    <property type="match status" value="1"/>
</dbReference>
<feature type="region of interest" description="Disordered" evidence="3">
    <location>
        <begin position="230"/>
        <end position="325"/>
    </location>
</feature>
<protein>
    <submittedName>
        <fullName evidence="4">Uncharacterized protein</fullName>
    </submittedName>
</protein>
<name>A0A448Z1W1_9STRA</name>
<dbReference type="InterPro" id="IPR016024">
    <property type="entry name" value="ARM-type_fold"/>
</dbReference>
<organism evidence="4 5">
    <name type="scientific">Pseudo-nitzschia multistriata</name>
    <dbReference type="NCBI Taxonomy" id="183589"/>
    <lineage>
        <taxon>Eukaryota</taxon>
        <taxon>Sar</taxon>
        <taxon>Stramenopiles</taxon>
        <taxon>Ochrophyta</taxon>
        <taxon>Bacillariophyta</taxon>
        <taxon>Bacillariophyceae</taxon>
        <taxon>Bacillariophycidae</taxon>
        <taxon>Bacillariales</taxon>
        <taxon>Bacillariaceae</taxon>
        <taxon>Pseudo-nitzschia</taxon>
    </lineage>
</organism>
<feature type="region of interest" description="Disordered" evidence="3">
    <location>
        <begin position="162"/>
        <end position="214"/>
    </location>
</feature>
<dbReference type="EMBL" id="CAACVS010000075">
    <property type="protein sequence ID" value="VEU36031.1"/>
    <property type="molecule type" value="Genomic_DNA"/>
</dbReference>
<feature type="compositionally biased region" description="Low complexity" evidence="3">
    <location>
        <begin position="185"/>
        <end position="213"/>
    </location>
</feature>
<dbReference type="PANTHER" id="PTHR22895:SF0">
    <property type="entry name" value="ARMADILLO REPEAT-CONTAINING PROTEIN 6"/>
    <property type="match status" value="1"/>
</dbReference>
<feature type="region of interest" description="Disordered" evidence="3">
    <location>
        <begin position="81"/>
        <end position="108"/>
    </location>
</feature>
<gene>
    <name evidence="4" type="ORF">PSNMU_V1.4_AUG-EV-PASAV3_0027780</name>
</gene>
<evidence type="ECO:0000313" key="5">
    <source>
        <dbReference type="Proteomes" id="UP000291116"/>
    </source>
</evidence>
<proteinExistence type="predicted"/>
<keyword evidence="5" id="KW-1185">Reference proteome</keyword>
<dbReference type="PANTHER" id="PTHR22895">
    <property type="entry name" value="ARMADILLO REPEAT-CONTAINING PROTEIN 6"/>
    <property type="match status" value="1"/>
</dbReference>
<feature type="compositionally biased region" description="Low complexity" evidence="3">
    <location>
        <begin position="301"/>
        <end position="315"/>
    </location>
</feature>
<dbReference type="AlphaFoldDB" id="A0A448Z1W1"/>
<accession>A0A448Z1W1</accession>
<evidence type="ECO:0000256" key="3">
    <source>
        <dbReference type="SAM" id="MobiDB-lite"/>
    </source>
</evidence>